<dbReference type="Proteomes" id="UP000886689">
    <property type="component" value="Unassembled WGS sequence"/>
</dbReference>
<name>A0A9D7JYS3_9PROT</name>
<keyword evidence="1" id="KW-1133">Transmembrane helix</keyword>
<evidence type="ECO:0000313" key="3">
    <source>
        <dbReference type="Proteomes" id="UP000886689"/>
    </source>
</evidence>
<evidence type="ECO:0000313" key="2">
    <source>
        <dbReference type="EMBL" id="MBK8523240.1"/>
    </source>
</evidence>
<accession>A0A9D7JYS3</accession>
<protein>
    <submittedName>
        <fullName evidence="2">Uncharacterized protein</fullName>
    </submittedName>
</protein>
<comment type="caution">
    <text evidence="2">The sequence shown here is derived from an EMBL/GenBank/DDBJ whole genome shotgun (WGS) entry which is preliminary data.</text>
</comment>
<gene>
    <name evidence="2" type="ORF">IPL58_03400</name>
</gene>
<dbReference type="EMBL" id="JADJUC010000002">
    <property type="protein sequence ID" value="MBK8523240.1"/>
    <property type="molecule type" value="Genomic_DNA"/>
</dbReference>
<feature type="transmembrane region" description="Helical" evidence="1">
    <location>
        <begin position="224"/>
        <end position="243"/>
    </location>
</feature>
<feature type="transmembrane region" description="Helical" evidence="1">
    <location>
        <begin position="83"/>
        <end position="101"/>
    </location>
</feature>
<feature type="transmembrane region" description="Helical" evidence="1">
    <location>
        <begin position="24"/>
        <end position="43"/>
    </location>
</feature>
<keyword evidence="1" id="KW-0472">Membrane</keyword>
<sequence>MGELVRETSRIVFVATDSQHRIDFALICYSVLLLGACWGQEYLRRWYKIVLLVSVAAYAVNWFCSSFFPAAIVMQAQLWRANWFALVLAVVAAADLSMRVMSANSLFRYLAMAAGSILVLFPMGGALLAFLAACCPNKILVSLRERFSKPTASVRLTLRIVSVLIVAILGLAALSEIQAMGAMLWRVGEAVDGHVDFFRGLVFLGGFGFFALAFWFLAGRPNCLPLAGVVSLVILALGLWQWGQSPPLVRQADEKNLRLLAPGAPRMFADHLRVGDVVYWQGKAERVWFELRTASYASGTQAIGIVFSEKMALTIAERLGRVALAATLAPVSSQVVRRREDAVLLRNSEGVLPFVKGNDLHGYGIFVKIRNLISSFTMCFSPLMSKLP</sequence>
<reference evidence="2" key="1">
    <citation type="submission" date="2020-10" db="EMBL/GenBank/DDBJ databases">
        <title>Connecting structure to function with the recovery of over 1000 high-quality activated sludge metagenome-assembled genomes encoding full-length rRNA genes using long-read sequencing.</title>
        <authorList>
            <person name="Singleton C.M."/>
            <person name="Petriglieri F."/>
            <person name="Kristensen J.M."/>
            <person name="Kirkegaard R.H."/>
            <person name="Michaelsen T.Y."/>
            <person name="Andersen M.H."/>
            <person name="Karst S.M."/>
            <person name="Dueholm M.S."/>
            <person name="Nielsen P.H."/>
            <person name="Albertsen M."/>
        </authorList>
    </citation>
    <scope>NUCLEOTIDE SEQUENCE</scope>
    <source>
        <strain evidence="2">Hirt_18-Q3-R61-65_BATAC.395</strain>
    </source>
</reference>
<feature type="transmembrane region" description="Helical" evidence="1">
    <location>
        <begin position="49"/>
        <end position="71"/>
    </location>
</feature>
<organism evidence="2 3">
    <name type="scientific">Candidatus Proximibacter danicus</name>
    <dbReference type="NCBI Taxonomy" id="2954365"/>
    <lineage>
        <taxon>Bacteria</taxon>
        <taxon>Pseudomonadati</taxon>
        <taxon>Pseudomonadota</taxon>
        <taxon>Betaproteobacteria</taxon>
        <taxon>Candidatus Proximibacter</taxon>
    </lineage>
</organism>
<feature type="transmembrane region" description="Helical" evidence="1">
    <location>
        <begin position="197"/>
        <end position="217"/>
    </location>
</feature>
<proteinExistence type="predicted"/>
<feature type="transmembrane region" description="Helical" evidence="1">
    <location>
        <begin position="156"/>
        <end position="177"/>
    </location>
</feature>
<dbReference type="AlphaFoldDB" id="A0A9D7JYS3"/>
<feature type="transmembrane region" description="Helical" evidence="1">
    <location>
        <begin position="107"/>
        <end position="135"/>
    </location>
</feature>
<evidence type="ECO:0000256" key="1">
    <source>
        <dbReference type="SAM" id="Phobius"/>
    </source>
</evidence>
<keyword evidence="1" id="KW-0812">Transmembrane</keyword>